<proteinExistence type="predicted"/>
<accession>A0ACD5HIX0</accession>
<name>A0ACD5HIX0_9PROT</name>
<protein>
    <submittedName>
        <fullName evidence="1">Superinfection immunity protein</fullName>
    </submittedName>
</protein>
<gene>
    <name evidence="1" type="ORF">HHS34_006850</name>
</gene>
<reference evidence="1 2" key="1">
    <citation type="journal article" date="2021" name="ISME J.">
        <title>Genomic evolution of the class Acidithiobacillia: deep-branching Proteobacteria living in extreme acidic conditions.</title>
        <authorList>
            <person name="Moya-Beltran A."/>
            <person name="Beard S."/>
            <person name="Rojas-Villalobos C."/>
            <person name="Issotta F."/>
            <person name="Gallardo Y."/>
            <person name="Ulloa R."/>
            <person name="Giaveno A."/>
            <person name="Degli Esposti M."/>
            <person name="Johnson D.B."/>
            <person name="Quatrini R."/>
        </authorList>
    </citation>
    <scope>NUCLEOTIDE SEQUENCE [LARGE SCALE GENOMIC DNA]</scope>
    <source>
        <strain evidence="1 2">GG1-14</strain>
    </source>
</reference>
<evidence type="ECO:0000313" key="2">
    <source>
        <dbReference type="Proteomes" id="UP001195965"/>
    </source>
</evidence>
<evidence type="ECO:0000313" key="1">
    <source>
        <dbReference type="EMBL" id="XRI74907.1"/>
    </source>
</evidence>
<organism evidence="1 2">
    <name type="scientific">Acidithiobacillus montserratensis</name>
    <dbReference type="NCBI Taxonomy" id="2729135"/>
    <lineage>
        <taxon>Bacteria</taxon>
        <taxon>Pseudomonadati</taxon>
        <taxon>Pseudomonadota</taxon>
        <taxon>Acidithiobacillia</taxon>
        <taxon>Acidithiobacillales</taxon>
        <taxon>Acidithiobacillaceae</taxon>
        <taxon>Acidithiobacillus</taxon>
    </lineage>
</organism>
<sequence length="88" mass="10134">MLRWMTNSTTGFVVLLIIAFIVLLGVYLLPTLLAWLMACPQRIKIMLLNVFLGWTILAWIAALTWALATAQDESFDDEVPERQEPWLR</sequence>
<keyword evidence="2" id="KW-1185">Reference proteome</keyword>
<dbReference type="EMBL" id="CP127526">
    <property type="protein sequence ID" value="XRI74907.1"/>
    <property type="molecule type" value="Genomic_DNA"/>
</dbReference>
<dbReference type="Proteomes" id="UP001195965">
    <property type="component" value="Chromosome"/>
</dbReference>